<dbReference type="Proteomes" id="UP001143545">
    <property type="component" value="Unassembled WGS sequence"/>
</dbReference>
<dbReference type="EMBL" id="BRVP01000009">
    <property type="protein sequence ID" value="GLB52558.1"/>
    <property type="molecule type" value="Genomic_DNA"/>
</dbReference>
<organism evidence="1 2">
    <name type="scientific">Neptunitalea chrysea</name>
    <dbReference type="NCBI Taxonomy" id="1647581"/>
    <lineage>
        <taxon>Bacteria</taxon>
        <taxon>Pseudomonadati</taxon>
        <taxon>Bacteroidota</taxon>
        <taxon>Flavobacteriia</taxon>
        <taxon>Flavobacteriales</taxon>
        <taxon>Flavobacteriaceae</taxon>
        <taxon>Neptunitalea</taxon>
    </lineage>
</organism>
<keyword evidence="2" id="KW-1185">Reference proteome</keyword>
<dbReference type="RefSeq" id="WP_281753903.1">
    <property type="nucleotide sequence ID" value="NZ_BRVP01000009.1"/>
</dbReference>
<evidence type="ECO:0000313" key="1">
    <source>
        <dbReference type="EMBL" id="GLB52558.1"/>
    </source>
</evidence>
<evidence type="ECO:0008006" key="3">
    <source>
        <dbReference type="Google" id="ProtNLM"/>
    </source>
</evidence>
<comment type="caution">
    <text evidence="1">The sequence shown here is derived from an EMBL/GenBank/DDBJ whole genome shotgun (WGS) entry which is preliminary data.</text>
</comment>
<evidence type="ECO:0000313" key="2">
    <source>
        <dbReference type="Proteomes" id="UP001143545"/>
    </source>
</evidence>
<reference evidence="1" key="1">
    <citation type="submission" date="2022-07" db="EMBL/GenBank/DDBJ databases">
        <title>Taxonomy of Novel Oxalotrophic and Methylotrophic Bacteria.</title>
        <authorList>
            <person name="Sahin N."/>
            <person name="Tani A."/>
        </authorList>
    </citation>
    <scope>NUCLEOTIDE SEQUENCE</scope>
    <source>
        <strain evidence="1">AM327</strain>
    </source>
</reference>
<gene>
    <name evidence="1" type="ORF">NBRC110019_15980</name>
</gene>
<sequence>MKKTFLGLLMCLVTLAGYTQQSYTVNKERVTMQTEVEGALSLYVHKENNTYRYFVSKEGTFYELKNTQNQSAKYQFEYKEILRELTSDADISVNINRTTLTLTSIKKVVIAYNKAKDSNYVYTNIHFQMGYRLGVMGGVSNNVYTYNPNNVMAPQITAELEVYNKLAPASGHSAFVHVRHNFTATDYDYSATQLSINYRYKVVNNETFKLYGQCKIATFGYKSFTKAYAIEDGGIITFDEDGFDLDIPVIFGVGADIKLSDNMFVTLQYTDIVAMFYDANDEFPVDVNLGLKFTL</sequence>
<protein>
    <recommendedName>
        <fullName evidence="3">Outer membrane protein beta-barrel domain-containing protein</fullName>
    </recommendedName>
</protein>
<proteinExistence type="predicted"/>
<accession>A0A9W6B847</accession>
<dbReference type="AlphaFoldDB" id="A0A9W6B847"/>
<name>A0A9W6B847_9FLAO</name>